<dbReference type="RefSeq" id="WP_175228947.1">
    <property type="nucleotide sequence ID" value="NZ_CADIKH010000024.1"/>
</dbReference>
<dbReference type="AlphaFoldDB" id="A0A6J5EF63"/>
<organism evidence="2 3">
    <name type="scientific">Paraburkholderia humisilvae</name>
    <dbReference type="NCBI Taxonomy" id="627669"/>
    <lineage>
        <taxon>Bacteria</taxon>
        <taxon>Pseudomonadati</taxon>
        <taxon>Pseudomonadota</taxon>
        <taxon>Betaproteobacteria</taxon>
        <taxon>Burkholderiales</taxon>
        <taxon>Burkholderiaceae</taxon>
        <taxon>Paraburkholderia</taxon>
    </lineage>
</organism>
<dbReference type="GO" id="GO:0019867">
    <property type="term" value="C:outer membrane"/>
    <property type="evidence" value="ECO:0007669"/>
    <property type="project" value="InterPro"/>
</dbReference>
<dbReference type="InterPro" id="IPR005546">
    <property type="entry name" value="Autotransporte_beta"/>
</dbReference>
<proteinExistence type="predicted"/>
<dbReference type="InterPro" id="IPR006315">
    <property type="entry name" value="OM_autotransptr_brl_dom"/>
</dbReference>
<evidence type="ECO:0000259" key="1">
    <source>
        <dbReference type="PROSITE" id="PS51208"/>
    </source>
</evidence>
<dbReference type="EMBL" id="CADIKH010000024">
    <property type="protein sequence ID" value="CAB3764304.1"/>
    <property type="molecule type" value="Genomic_DNA"/>
</dbReference>
<feature type="domain" description="Autotransporter" evidence="1">
    <location>
        <begin position="1"/>
        <end position="121"/>
    </location>
</feature>
<protein>
    <recommendedName>
        <fullName evidence="1">Autotransporter domain-containing protein</fullName>
    </recommendedName>
</protein>
<dbReference type="Pfam" id="PF03797">
    <property type="entry name" value="Autotransporter"/>
    <property type="match status" value="1"/>
</dbReference>
<evidence type="ECO:0000313" key="2">
    <source>
        <dbReference type="EMBL" id="CAB3764304.1"/>
    </source>
</evidence>
<keyword evidence="3" id="KW-1185">Reference proteome</keyword>
<dbReference type="SUPFAM" id="SSF103515">
    <property type="entry name" value="Autotransporter"/>
    <property type="match status" value="1"/>
</dbReference>
<reference evidence="2 3" key="1">
    <citation type="submission" date="2020-04" db="EMBL/GenBank/DDBJ databases">
        <authorList>
            <person name="De Canck E."/>
        </authorList>
    </citation>
    <scope>NUCLEOTIDE SEQUENCE [LARGE SCALE GENOMIC DNA]</scope>
    <source>
        <strain evidence="2 3">LMG 29542</strain>
    </source>
</reference>
<evidence type="ECO:0000313" key="3">
    <source>
        <dbReference type="Proteomes" id="UP000494363"/>
    </source>
</evidence>
<name>A0A6J5EF63_9BURK</name>
<dbReference type="Gene3D" id="2.40.128.130">
    <property type="entry name" value="Autotransporter beta-domain"/>
    <property type="match status" value="1"/>
</dbReference>
<dbReference type="PROSITE" id="PS51208">
    <property type="entry name" value="AUTOTRANSPORTER"/>
    <property type="match status" value="1"/>
</dbReference>
<dbReference type="NCBIfam" id="TIGR01414">
    <property type="entry name" value="autotrans_barl"/>
    <property type="match status" value="1"/>
</dbReference>
<sequence>MEANFNVGAGIEQNGTNVTGANSNGVITRLGVRPDRTFIRDDGRKVRPYVTLNGWHTTANSSVSFDPLPIGSLYPANRYEVKLGLNTDLGKDWTGWANVAGTSGEQSCHDYTARVGTKYTW</sequence>
<accession>A0A6J5EF63</accession>
<gene>
    <name evidence="2" type="ORF">LMG29542_04837</name>
</gene>
<dbReference type="InterPro" id="IPR036709">
    <property type="entry name" value="Autotransporte_beta_dom_sf"/>
</dbReference>
<dbReference type="Proteomes" id="UP000494363">
    <property type="component" value="Unassembled WGS sequence"/>
</dbReference>